<protein>
    <submittedName>
        <fullName evidence="3">AIG2-like family protein (Modular protein)</fullName>
    </submittedName>
</protein>
<accession>A0A077M404</accession>
<feature type="region of interest" description="Disordered" evidence="1">
    <location>
        <begin position="1"/>
        <end position="23"/>
    </location>
</feature>
<dbReference type="OrthoDB" id="9798388at2"/>
<feature type="compositionally biased region" description="Basic and acidic residues" evidence="1">
    <location>
        <begin position="1"/>
        <end position="15"/>
    </location>
</feature>
<dbReference type="Pfam" id="PF06094">
    <property type="entry name" value="GGACT"/>
    <property type="match status" value="1"/>
</dbReference>
<reference evidence="3 4" key="1">
    <citation type="journal article" date="2013" name="ISME J.">
        <title>A metabolic model for members of the genus Tetrasphaera involved in enhanced biological phosphorus removal.</title>
        <authorList>
            <person name="Kristiansen R."/>
            <person name="Nguyen H.T.T."/>
            <person name="Saunders A.M."/>
            <person name="Nielsen J.L."/>
            <person name="Wimmer R."/>
            <person name="Le V.Q."/>
            <person name="McIlroy S.J."/>
            <person name="Petrovski S."/>
            <person name="Seviour R.J."/>
            <person name="Calteau A."/>
            <person name="Nielsen K.L."/>
            <person name="Nielsen P.H."/>
        </authorList>
    </citation>
    <scope>NUCLEOTIDE SEQUENCE [LARGE SCALE GENOMIC DNA]</scope>
    <source>
        <strain evidence="3 4">T1-X7</strain>
    </source>
</reference>
<keyword evidence="4" id="KW-1185">Reference proteome</keyword>
<dbReference type="STRING" id="1194083.BN12_60003"/>
<dbReference type="InterPro" id="IPR013024">
    <property type="entry name" value="GGCT-like"/>
</dbReference>
<comment type="caution">
    <text evidence="3">The sequence shown here is derived from an EMBL/GenBank/DDBJ whole genome shotgun (WGS) entry which is preliminary data.</text>
</comment>
<evidence type="ECO:0000313" key="4">
    <source>
        <dbReference type="Proteomes" id="UP000035721"/>
    </source>
</evidence>
<gene>
    <name evidence="3" type="ORF">BN12_60003</name>
</gene>
<feature type="domain" description="Gamma-glutamylcyclotransferase AIG2-like" evidence="2">
    <location>
        <begin position="27"/>
        <end position="133"/>
    </location>
</feature>
<name>A0A077M404_9MICO</name>
<organism evidence="3 4">
    <name type="scientific">Nostocoides japonicum T1-X7</name>
    <dbReference type="NCBI Taxonomy" id="1194083"/>
    <lineage>
        <taxon>Bacteria</taxon>
        <taxon>Bacillati</taxon>
        <taxon>Actinomycetota</taxon>
        <taxon>Actinomycetes</taxon>
        <taxon>Micrococcales</taxon>
        <taxon>Intrasporangiaceae</taxon>
        <taxon>Nostocoides</taxon>
    </lineage>
</organism>
<dbReference type="Proteomes" id="UP000035721">
    <property type="component" value="Unassembled WGS sequence"/>
</dbReference>
<dbReference type="RefSeq" id="WP_083454330.1">
    <property type="nucleotide sequence ID" value="NZ_HF570958.1"/>
</dbReference>
<dbReference type="InterPro" id="IPR009288">
    <property type="entry name" value="AIG2-like_dom"/>
</dbReference>
<dbReference type="EMBL" id="CAJB01000392">
    <property type="protein sequence ID" value="CCH79797.1"/>
    <property type="molecule type" value="Genomic_DNA"/>
</dbReference>
<evidence type="ECO:0000256" key="1">
    <source>
        <dbReference type="SAM" id="MobiDB-lite"/>
    </source>
</evidence>
<evidence type="ECO:0000313" key="3">
    <source>
        <dbReference type="EMBL" id="CCH79797.1"/>
    </source>
</evidence>
<dbReference type="CDD" id="cd06661">
    <property type="entry name" value="GGCT_like"/>
    <property type="match status" value="1"/>
</dbReference>
<evidence type="ECO:0000259" key="2">
    <source>
        <dbReference type="Pfam" id="PF06094"/>
    </source>
</evidence>
<dbReference type="InterPro" id="IPR036568">
    <property type="entry name" value="GGCT-like_sf"/>
</dbReference>
<dbReference type="AlphaFoldDB" id="A0A077M404"/>
<dbReference type="Gene3D" id="3.10.490.10">
    <property type="entry name" value="Gamma-glutamyl cyclotransferase-like"/>
    <property type="match status" value="1"/>
</dbReference>
<sequence length="136" mass="14653">MGEGWEVRETARGRPAEGSGDGGRHLVFSYGTLRLPRVQLALFGRAVPTRPATLSGFRVEQLTIADPEVVATSGTSSHPILRPSPDPVDHVEGSVLHLSTQQLAAADAYEVEDYRRVRARTTAGEAVWVYVADGNS</sequence>
<proteinExistence type="predicted"/>
<dbReference type="SUPFAM" id="SSF110857">
    <property type="entry name" value="Gamma-glutamyl cyclotransferase-like"/>
    <property type="match status" value="1"/>
</dbReference>